<dbReference type="OrthoDB" id="37575at2"/>
<dbReference type="PANTHER" id="PTHR18964">
    <property type="entry name" value="ROK (REPRESSOR, ORF, KINASE) FAMILY"/>
    <property type="match status" value="1"/>
</dbReference>
<dbReference type="Pfam" id="PF00480">
    <property type="entry name" value="ROK"/>
    <property type="match status" value="2"/>
</dbReference>
<evidence type="ECO:0000313" key="3">
    <source>
        <dbReference type="Proteomes" id="UP000292274"/>
    </source>
</evidence>
<keyword evidence="3" id="KW-1185">Reference proteome</keyword>
<name>A0A4R0GFR5_9ACTN</name>
<sequence length="404" mass="43193">MIQEATMTGLDPRAMRRVNAESVLRALYRERSLPLATLSQAIGVSRRTVELILTDLEKDGWIRTRPPQLHENGRGRPRRHFEFRDGAGAVLGVEIAHDRSTAVVADLRGRPLASIERAAVGEPDRAGRLALTRDTITAALTAAGLTPEQIGAVAIATPGNVDDNGVVSLELSMRGWTGVSLAAEFAADFDCPLHVENNAKLAVLAELWEGATPGADHVLWLMLEGQYNGMSIVVDGVPYRGVDGAAGEIFWAKVLGLDELASSSLIGLGRLQPAARRAEGMQLVRRARAGDPESLAEVQRFAAILARGLSTLGWILAPRFIVLGGSLSAELGSLLADRVNALVRRDGPPFVEVRLSELDNAAVTRGAIRAALDRFPWTAIRPIPHPASTEPALSARDRTPLGGA</sequence>
<dbReference type="Gene3D" id="3.30.420.40">
    <property type="match status" value="2"/>
</dbReference>
<dbReference type="InterPro" id="IPR000600">
    <property type="entry name" value="ROK"/>
</dbReference>
<dbReference type="Proteomes" id="UP000292274">
    <property type="component" value="Unassembled WGS sequence"/>
</dbReference>
<dbReference type="AlphaFoldDB" id="A0A4R0GFR5"/>
<accession>A0A4R0GFR5</accession>
<dbReference type="SUPFAM" id="SSF46785">
    <property type="entry name" value="Winged helix' DNA-binding domain"/>
    <property type="match status" value="1"/>
</dbReference>
<dbReference type="SUPFAM" id="SSF53067">
    <property type="entry name" value="Actin-like ATPase domain"/>
    <property type="match status" value="1"/>
</dbReference>
<organism evidence="2 3">
    <name type="scientific">Micromonospora zingiberis</name>
    <dbReference type="NCBI Taxonomy" id="2053011"/>
    <lineage>
        <taxon>Bacteria</taxon>
        <taxon>Bacillati</taxon>
        <taxon>Actinomycetota</taxon>
        <taxon>Actinomycetes</taxon>
        <taxon>Micromonosporales</taxon>
        <taxon>Micromonosporaceae</taxon>
        <taxon>Micromonospora</taxon>
    </lineage>
</organism>
<comment type="caution">
    <text evidence="2">The sequence shown here is derived from an EMBL/GenBank/DDBJ whole genome shotgun (WGS) entry which is preliminary data.</text>
</comment>
<proteinExistence type="inferred from homology"/>
<dbReference type="InterPro" id="IPR036388">
    <property type="entry name" value="WH-like_DNA-bd_sf"/>
</dbReference>
<dbReference type="EMBL" id="SJJR01000014">
    <property type="protein sequence ID" value="TCB95457.1"/>
    <property type="molecule type" value="Genomic_DNA"/>
</dbReference>
<dbReference type="PANTHER" id="PTHR18964:SF149">
    <property type="entry name" value="BIFUNCTIONAL UDP-N-ACETYLGLUCOSAMINE 2-EPIMERASE_N-ACETYLMANNOSAMINE KINASE"/>
    <property type="match status" value="1"/>
</dbReference>
<comment type="similarity">
    <text evidence="1">Belongs to the ROK (NagC/XylR) family.</text>
</comment>
<evidence type="ECO:0000313" key="2">
    <source>
        <dbReference type="EMBL" id="TCB95457.1"/>
    </source>
</evidence>
<dbReference type="InterPro" id="IPR043129">
    <property type="entry name" value="ATPase_NBD"/>
</dbReference>
<dbReference type="InterPro" id="IPR036390">
    <property type="entry name" value="WH_DNA-bd_sf"/>
</dbReference>
<gene>
    <name evidence="2" type="ORF">E0H26_19930</name>
</gene>
<reference evidence="2 3" key="1">
    <citation type="submission" date="2019-02" db="EMBL/GenBank/DDBJ databases">
        <title>Jishengella sp. nov., isolated from a root of Zingiber montanum.</title>
        <authorList>
            <person name="Kuncharoen N."/>
            <person name="Kudo T."/>
            <person name="Masahiro Y."/>
            <person name="Ohkuma M."/>
            <person name="Tanasupawat S."/>
        </authorList>
    </citation>
    <scope>NUCLEOTIDE SEQUENCE [LARGE SCALE GENOMIC DNA]</scope>
    <source>
        <strain evidence="2 3">PLAI 1-1</strain>
    </source>
</reference>
<protein>
    <submittedName>
        <fullName evidence="2">ROK family transcriptional regulator</fullName>
    </submittedName>
</protein>
<dbReference type="Gene3D" id="1.10.10.10">
    <property type="entry name" value="Winged helix-like DNA-binding domain superfamily/Winged helix DNA-binding domain"/>
    <property type="match status" value="1"/>
</dbReference>
<evidence type="ECO:0000256" key="1">
    <source>
        <dbReference type="ARBA" id="ARBA00006479"/>
    </source>
</evidence>